<dbReference type="EMBL" id="HE575322">
    <property type="protein sequence ID" value="CCC92669.1"/>
    <property type="molecule type" value="Genomic_DNA"/>
</dbReference>
<evidence type="ECO:0000313" key="2">
    <source>
        <dbReference type="EMBL" id="CCC92669.1"/>
    </source>
</evidence>
<gene>
    <name evidence="2" type="ORF">TCIL3000_9_630</name>
</gene>
<dbReference type="VEuPathDB" id="TriTrypDB:TcIL3000_9_630"/>
<accession>G0UTF5</accession>
<proteinExistence type="predicted"/>
<organism evidence="2">
    <name type="scientific">Trypanosoma congolense (strain IL3000)</name>
    <dbReference type="NCBI Taxonomy" id="1068625"/>
    <lineage>
        <taxon>Eukaryota</taxon>
        <taxon>Discoba</taxon>
        <taxon>Euglenozoa</taxon>
        <taxon>Kinetoplastea</taxon>
        <taxon>Metakinetoplastina</taxon>
        <taxon>Trypanosomatida</taxon>
        <taxon>Trypanosomatidae</taxon>
        <taxon>Trypanosoma</taxon>
        <taxon>Nannomonas</taxon>
    </lineage>
</organism>
<protein>
    <submittedName>
        <fullName evidence="2">Uncharacterized protein TCIL3000_9_630</fullName>
    </submittedName>
</protein>
<reference evidence="2" key="1">
    <citation type="journal article" date="2012" name="Proc. Natl. Acad. Sci. U.S.A.">
        <title>Antigenic diversity is generated by distinct evolutionary mechanisms in African trypanosome species.</title>
        <authorList>
            <person name="Jackson A.P."/>
            <person name="Berry A."/>
            <person name="Aslett M."/>
            <person name="Allison H.C."/>
            <person name="Burton P."/>
            <person name="Vavrova-Anderson J."/>
            <person name="Brown R."/>
            <person name="Browne H."/>
            <person name="Corton N."/>
            <person name="Hauser H."/>
            <person name="Gamble J."/>
            <person name="Gilderthorp R."/>
            <person name="Marcello L."/>
            <person name="McQuillan J."/>
            <person name="Otto T.D."/>
            <person name="Quail M.A."/>
            <person name="Sanders M.J."/>
            <person name="van Tonder A."/>
            <person name="Ginger M.L."/>
            <person name="Field M.C."/>
            <person name="Barry J.D."/>
            <person name="Hertz-Fowler C."/>
            <person name="Berriman M."/>
        </authorList>
    </citation>
    <scope>NUCLEOTIDE SEQUENCE</scope>
    <source>
        <strain evidence="2">IL3000</strain>
    </source>
</reference>
<evidence type="ECO:0000256" key="1">
    <source>
        <dbReference type="SAM" id="MobiDB-lite"/>
    </source>
</evidence>
<sequence>MRSPQLTPASCAGRTPSKEVAPAGRTEETDNNKFKSCRSVSTQSSVERACSLEKHIIRFSGDGWKQVKCEGGTGIAFEREAHSSQKLSSDVSLMCDLYVCGVRLTTASFERKCCNSIGFHQCD</sequence>
<name>G0UTF5_TRYCI</name>
<dbReference type="AlphaFoldDB" id="G0UTF5"/>
<feature type="region of interest" description="Disordered" evidence="1">
    <location>
        <begin position="1"/>
        <end position="36"/>
    </location>
</feature>